<protein>
    <submittedName>
        <fullName evidence="6">ABC transporter ATP-binding protein</fullName>
    </submittedName>
</protein>
<dbReference type="OrthoDB" id="9802264at2"/>
<dbReference type="eggNOG" id="COG1116">
    <property type="taxonomic scope" value="Bacteria"/>
</dbReference>
<proteinExistence type="inferred from homology"/>
<dbReference type="PROSITE" id="PS00211">
    <property type="entry name" value="ABC_TRANSPORTER_1"/>
    <property type="match status" value="1"/>
</dbReference>
<dbReference type="Proteomes" id="UP000035860">
    <property type="component" value="Unassembled WGS sequence"/>
</dbReference>
<accession>A0A066UBP2</accession>
<dbReference type="InterPro" id="IPR003439">
    <property type="entry name" value="ABC_transporter-like_ATP-bd"/>
</dbReference>
<evidence type="ECO:0000256" key="3">
    <source>
        <dbReference type="ARBA" id="ARBA00022741"/>
    </source>
</evidence>
<dbReference type="GO" id="GO:0005524">
    <property type="term" value="F:ATP binding"/>
    <property type="evidence" value="ECO:0007669"/>
    <property type="project" value="UniProtKB-KW"/>
</dbReference>
<gene>
    <name evidence="6" type="ORF">MBO_08816</name>
</gene>
<dbReference type="Pfam" id="PF00005">
    <property type="entry name" value="ABC_tran"/>
    <property type="match status" value="1"/>
</dbReference>
<dbReference type="SMART" id="SM00382">
    <property type="entry name" value="AAA"/>
    <property type="match status" value="1"/>
</dbReference>
<evidence type="ECO:0000256" key="4">
    <source>
        <dbReference type="ARBA" id="ARBA00022840"/>
    </source>
</evidence>
<feature type="domain" description="ABC transporter" evidence="5">
    <location>
        <begin position="4"/>
        <end position="223"/>
    </location>
</feature>
<evidence type="ECO:0000256" key="2">
    <source>
        <dbReference type="ARBA" id="ARBA00022448"/>
    </source>
</evidence>
<dbReference type="InterPro" id="IPR050166">
    <property type="entry name" value="ABC_transporter_ATP-bind"/>
</dbReference>
<dbReference type="RefSeq" id="WP_036366796.1">
    <property type="nucleotide sequence ID" value="NZ_AOMT01000035.1"/>
</dbReference>
<dbReference type="PANTHER" id="PTHR42788:SF19">
    <property type="entry name" value="ALIPHATIC SULFONATES IMPORT ATP-BINDING PROTEIN SSUB 2"/>
    <property type="match status" value="1"/>
</dbReference>
<comment type="similarity">
    <text evidence="1">Belongs to the ABC transporter superfamily.</text>
</comment>
<name>A0A066UBP2_9GAMM</name>
<keyword evidence="4 6" id="KW-0067">ATP-binding</keyword>
<dbReference type="InterPro" id="IPR027417">
    <property type="entry name" value="P-loop_NTPase"/>
</dbReference>
<dbReference type="GO" id="GO:0016887">
    <property type="term" value="F:ATP hydrolysis activity"/>
    <property type="evidence" value="ECO:0007669"/>
    <property type="project" value="InterPro"/>
</dbReference>
<evidence type="ECO:0000259" key="5">
    <source>
        <dbReference type="PROSITE" id="PS50893"/>
    </source>
</evidence>
<dbReference type="PANTHER" id="PTHR42788">
    <property type="entry name" value="TAURINE IMPORT ATP-BINDING PROTEIN-RELATED"/>
    <property type="match status" value="1"/>
</dbReference>
<evidence type="ECO:0000313" key="6">
    <source>
        <dbReference type="EMBL" id="KDN24535.1"/>
    </source>
</evidence>
<dbReference type="InterPro" id="IPR017871">
    <property type="entry name" value="ABC_transporter-like_CS"/>
</dbReference>
<evidence type="ECO:0000313" key="7">
    <source>
        <dbReference type="Proteomes" id="UP000035860"/>
    </source>
</evidence>
<sequence>MHHVSIDGLSLRFCEQQIFHDFNFQLPKGRFSSLLGGSGVGKSTLLRIIAGLEKGYQGEVSFLDDANIAYMAQHDALYPWLSIIDNVQLYVHLSGRKSPKTHAKALQLLTQVKMSDHTHKKVHELSGGQRQRVALARTLMMDADLVLMDEPFSALDAVTRHELQALAYELLQDKTVLLITHDPQEALRLSDDIYVLKHQPATISLKITPDDRPIRALTHSVFGELHARLLAELGEIV</sequence>
<keyword evidence="7" id="KW-1185">Reference proteome</keyword>
<dbReference type="PROSITE" id="PS50893">
    <property type="entry name" value="ABC_TRANSPORTER_2"/>
    <property type="match status" value="1"/>
</dbReference>
<dbReference type="InterPro" id="IPR003593">
    <property type="entry name" value="AAA+_ATPase"/>
</dbReference>
<keyword evidence="3" id="KW-0547">Nucleotide-binding</keyword>
<comment type="caution">
    <text evidence="6">The sequence shown here is derived from an EMBL/GenBank/DDBJ whole genome shotgun (WGS) entry which is preliminary data.</text>
</comment>
<dbReference type="EMBL" id="AOMT01000035">
    <property type="protein sequence ID" value="KDN24535.1"/>
    <property type="molecule type" value="Genomic_DNA"/>
</dbReference>
<dbReference type="Gene3D" id="3.40.50.300">
    <property type="entry name" value="P-loop containing nucleotide triphosphate hydrolases"/>
    <property type="match status" value="1"/>
</dbReference>
<evidence type="ECO:0000256" key="1">
    <source>
        <dbReference type="ARBA" id="ARBA00005417"/>
    </source>
</evidence>
<keyword evidence="2" id="KW-0813">Transport</keyword>
<organism evidence="6 7">
    <name type="scientific">Moraxella bovoculi 237</name>
    <dbReference type="NCBI Taxonomy" id="743974"/>
    <lineage>
        <taxon>Bacteria</taxon>
        <taxon>Pseudomonadati</taxon>
        <taxon>Pseudomonadota</taxon>
        <taxon>Gammaproteobacteria</taxon>
        <taxon>Moraxellales</taxon>
        <taxon>Moraxellaceae</taxon>
        <taxon>Moraxella</taxon>
    </lineage>
</organism>
<dbReference type="AlphaFoldDB" id="A0A066UBP2"/>
<dbReference type="SUPFAM" id="SSF52540">
    <property type="entry name" value="P-loop containing nucleoside triphosphate hydrolases"/>
    <property type="match status" value="1"/>
</dbReference>
<reference evidence="6 7" key="1">
    <citation type="journal article" date="2014" name="Genome Announc.">
        <title>Draft Genome Sequence of Moraxella bovoculi Strain 237T (ATCC BAA-1259T) Isolated from a Calf with Infectious Bovine Keratoconjunctivitis.</title>
        <authorList>
            <person name="Calcutt M.J."/>
            <person name="Foecking M.F."/>
            <person name="Martin N.T."/>
            <person name="Mhlanga-Mutangadura T."/>
            <person name="Reilly T.J."/>
        </authorList>
    </citation>
    <scope>NUCLEOTIDE SEQUENCE [LARGE SCALE GENOMIC DNA]</scope>
    <source>
        <strain evidence="6 7">237</strain>
    </source>
</reference>